<sequence>MNKEVCKKFENIRTNFTYQSSNKSYQIKNDNDFKKYCTSNNCSTEFDKISAGCLYLFDAFFESSSSFKNLANSNIDIVDYIVLWLSYILSLKNNEFKNSLKSFYSTVINSDEKYKKSINYVEGNSNYRDLVVKKHNLTNDDMDNNIISKLYDAFKLLCEMYTAFDESTLNCTNCSEKASQFVNKYEELNRDSNNTYGSSHNKILSTLSTDYNKLKDKCNNTSSFPPIDPVKFSEQSSQVTSSSSIANKLLLVLSIFGAIAIFVGISYKYSLFGFRKRFKKQQIREKIKNIKKRMVH</sequence>
<name>V7PIT2_PLAYE</name>
<proteinExistence type="predicted"/>
<gene>
    <name evidence="2" type="ORF">YYC_02867</name>
</gene>
<dbReference type="InterPro" id="IPR006477">
    <property type="entry name" value="Yir_bir_cir"/>
</dbReference>
<dbReference type="Proteomes" id="UP000018538">
    <property type="component" value="Unassembled WGS sequence"/>
</dbReference>
<dbReference type="Pfam" id="PF06022">
    <property type="entry name" value="Cir_Bir_Yir"/>
    <property type="match status" value="1"/>
</dbReference>
<dbReference type="AlphaFoldDB" id="V7PIT2"/>
<dbReference type="EMBL" id="KI635766">
    <property type="protein sequence ID" value="ETB59349.1"/>
    <property type="molecule type" value="Genomic_DNA"/>
</dbReference>
<evidence type="ECO:0000313" key="2">
    <source>
        <dbReference type="EMBL" id="ETB59349.1"/>
    </source>
</evidence>
<accession>V7PIT2</accession>
<keyword evidence="1" id="KW-1133">Transmembrane helix</keyword>
<dbReference type="NCBIfam" id="TIGR01590">
    <property type="entry name" value="yir-bir-cir_Pla"/>
    <property type="match status" value="1"/>
</dbReference>
<evidence type="ECO:0000313" key="3">
    <source>
        <dbReference type="Proteomes" id="UP000018538"/>
    </source>
</evidence>
<evidence type="ECO:0008006" key="4">
    <source>
        <dbReference type="Google" id="ProtNLM"/>
    </source>
</evidence>
<evidence type="ECO:0000256" key="1">
    <source>
        <dbReference type="SAM" id="Phobius"/>
    </source>
</evidence>
<protein>
    <recommendedName>
        <fullName evidence="4">YIR protein</fullName>
    </recommendedName>
</protein>
<keyword evidence="1" id="KW-0472">Membrane</keyword>
<organism evidence="2 3">
    <name type="scientific">Plasmodium yoelii 17X</name>
    <dbReference type="NCBI Taxonomy" id="1323249"/>
    <lineage>
        <taxon>Eukaryota</taxon>
        <taxon>Sar</taxon>
        <taxon>Alveolata</taxon>
        <taxon>Apicomplexa</taxon>
        <taxon>Aconoidasida</taxon>
        <taxon>Haemosporida</taxon>
        <taxon>Plasmodiidae</taxon>
        <taxon>Plasmodium</taxon>
        <taxon>Plasmodium (Vinckeia)</taxon>
    </lineage>
</organism>
<keyword evidence="3" id="KW-1185">Reference proteome</keyword>
<feature type="transmembrane region" description="Helical" evidence="1">
    <location>
        <begin position="249"/>
        <end position="270"/>
    </location>
</feature>
<keyword evidence="1" id="KW-0812">Transmembrane</keyword>
<reference evidence="2 3" key="1">
    <citation type="submission" date="2013-11" db="EMBL/GenBank/DDBJ databases">
        <title>The Genome Sequence of Plasmodium yoelii 17X.</title>
        <authorList>
            <consortium name="The Broad Institute Genomics Platform"/>
            <consortium name="The Broad Institute Genome Sequencing Center for Infectious Disease"/>
            <person name="Neafsey D."/>
            <person name="Adams J."/>
            <person name="Walker B."/>
            <person name="Young S.K."/>
            <person name="Zeng Q."/>
            <person name="Gargeya S."/>
            <person name="Fitzgerald M."/>
            <person name="Haas B."/>
            <person name="Abouelleil A."/>
            <person name="Alvarado L."/>
            <person name="Chapman S.B."/>
            <person name="Gainer-Dewar J."/>
            <person name="Goldberg J."/>
            <person name="Griggs A."/>
            <person name="Gujja S."/>
            <person name="Hansen M."/>
            <person name="Howarth C."/>
            <person name="Imamovic A."/>
            <person name="Ireland A."/>
            <person name="Larimer J."/>
            <person name="McCowan C."/>
            <person name="Murphy C."/>
            <person name="Pearson M."/>
            <person name="Poon T.W."/>
            <person name="Priest M."/>
            <person name="Roberts A."/>
            <person name="Saif S."/>
            <person name="Shea T."/>
            <person name="Sykes S."/>
            <person name="Wortman J."/>
            <person name="Nusbaum C."/>
            <person name="Birren B."/>
        </authorList>
    </citation>
    <scope>NUCLEOTIDE SEQUENCE [LARGE SCALE GENOMIC DNA]</scope>
    <source>
        <strain evidence="2 3">17X</strain>
    </source>
</reference>